<dbReference type="STRING" id="290315.Clim_1041"/>
<dbReference type="EMBL" id="CP001097">
    <property type="protein sequence ID" value="ACD90116.1"/>
    <property type="molecule type" value="Genomic_DNA"/>
</dbReference>
<sequence length="49" mass="5666">MRWMGGEGRTQGLFAVGGFEALIILIRTIEYFSIFHNYNYLAVFATRSF</sequence>
<reference evidence="2 3" key="1">
    <citation type="submission" date="2008-05" db="EMBL/GenBank/DDBJ databases">
        <title>Complete sequence of Chlorobium limicola DSM 245.</title>
        <authorList>
            <consortium name="US DOE Joint Genome Institute"/>
            <person name="Lucas S."/>
            <person name="Copeland A."/>
            <person name="Lapidus A."/>
            <person name="Glavina del Rio T."/>
            <person name="Dalin E."/>
            <person name="Tice H."/>
            <person name="Bruce D."/>
            <person name="Goodwin L."/>
            <person name="Pitluck S."/>
            <person name="Schmutz J."/>
            <person name="Larimer F."/>
            <person name="Land M."/>
            <person name="Hauser L."/>
            <person name="Kyrpides N."/>
            <person name="Ovchinnikova G."/>
            <person name="Zhao F."/>
            <person name="Li T."/>
            <person name="Liu Z."/>
            <person name="Overmann J."/>
            <person name="Bryant D.A."/>
            <person name="Richardson P."/>
        </authorList>
    </citation>
    <scope>NUCLEOTIDE SEQUENCE [LARGE SCALE GENOMIC DNA]</scope>
    <source>
        <strain evidence="3">DSM 245 / NBRC 103803 / 6330</strain>
    </source>
</reference>
<gene>
    <name evidence="2" type="ordered locus">Clim_1041</name>
</gene>
<dbReference type="AlphaFoldDB" id="B3EC41"/>
<evidence type="ECO:0000256" key="1">
    <source>
        <dbReference type="SAM" id="Phobius"/>
    </source>
</evidence>
<keyword evidence="1" id="KW-0472">Membrane</keyword>
<dbReference type="HOGENOM" id="CLU_3133773_0_0_10"/>
<evidence type="ECO:0000313" key="2">
    <source>
        <dbReference type="EMBL" id="ACD90116.1"/>
    </source>
</evidence>
<keyword evidence="1" id="KW-1133">Transmembrane helix</keyword>
<keyword evidence="1" id="KW-0812">Transmembrane</keyword>
<proteinExistence type="predicted"/>
<dbReference type="Proteomes" id="UP000008841">
    <property type="component" value="Chromosome"/>
</dbReference>
<protein>
    <submittedName>
        <fullName evidence="2">Uncharacterized protein</fullName>
    </submittedName>
</protein>
<dbReference type="KEGG" id="cli:Clim_1041"/>
<name>B3EC41_CHLL2</name>
<organism evidence="2 3">
    <name type="scientific">Chlorobium limicola (strain DSM 245 / NBRC 103803 / 6330)</name>
    <dbReference type="NCBI Taxonomy" id="290315"/>
    <lineage>
        <taxon>Bacteria</taxon>
        <taxon>Pseudomonadati</taxon>
        <taxon>Chlorobiota</taxon>
        <taxon>Chlorobiia</taxon>
        <taxon>Chlorobiales</taxon>
        <taxon>Chlorobiaceae</taxon>
        <taxon>Chlorobium/Pelodictyon group</taxon>
        <taxon>Chlorobium</taxon>
    </lineage>
</organism>
<evidence type="ECO:0000313" key="3">
    <source>
        <dbReference type="Proteomes" id="UP000008841"/>
    </source>
</evidence>
<accession>B3EC41</accession>
<feature type="transmembrane region" description="Helical" evidence="1">
    <location>
        <begin position="12"/>
        <end position="34"/>
    </location>
</feature>